<dbReference type="HAMAP" id="MF_01854">
    <property type="entry name" value="FBPase_class3"/>
    <property type="match status" value="1"/>
</dbReference>
<evidence type="ECO:0000256" key="2">
    <source>
        <dbReference type="ARBA" id="ARBA00023211"/>
    </source>
</evidence>
<dbReference type="AlphaFoldDB" id="A0A3P7PZ04"/>
<dbReference type="InterPro" id="IPR029052">
    <property type="entry name" value="Metallo-depent_PP-like"/>
</dbReference>
<dbReference type="KEGG" id="cbar:PATL70BA_2898"/>
<keyword evidence="6" id="KW-1185">Reference proteome</keyword>
<evidence type="ECO:0000313" key="5">
    <source>
        <dbReference type="EMBL" id="VDN48807.1"/>
    </source>
</evidence>
<dbReference type="Pfam" id="PF06874">
    <property type="entry name" value="FBPase_2"/>
    <property type="match status" value="1"/>
</dbReference>
<sequence length="651" mass="75477">MRDIFFSKEKMKYYELLSRQFPTIQDVSREIINLEAITNLPKGTEHFLSDVHGEHEAFVHILKNGSGVVRRKVEEIFGETLSEDEKSKFASLIYYPKETLFHMKQSKDKVEEAWYHQTLKQLVSVCREASSKYTRSKVRKALPKGFEYILEELLHEQEYVENKQAYYDSILSTIIEVGQVEPFIIAISELIQRFAIDHLHIIGDIYDRGPGAHIILDTLMKYHSIDMQWGNHDIVWMGAYAGSLPCIANVLRVSMRYGNHELLEENYGINLLPLAKFAMQTYKYVEPSFMPKVISELNQKDALLIGQMHKAISIIMFKLEGQFITRHPEYNIQNRLLLNFIDYEKDTITLDGEIYKLDWFGSPTIDPKYPYELSNEEMEIILKLKTSFMTNEKLKSHIDFMMAKGSIYLNYNNNLLFHGCIPTDEDGKFSRVTLDGGTYSGKALLDHYEKMLRSSYARRFEAVDDYDIDIFYYLWMGQYSSLFGKSVMKTFERYFIKDPITHKEYKNPYYKHYFSADYCDKVFEEFRMNKKVSRIVNGHVPVRVGKGESPVKADGKLIVIDGGLSKAYQPVTNIAGYTLIYNSHGLLLATHEPFDSAKEAIDHNVDLISEISIIHKADHRVLVGETDIGKKLKEDINNLKTLLGMYQKGIL</sequence>
<proteinExistence type="inferred from homology"/>
<evidence type="ECO:0000256" key="3">
    <source>
        <dbReference type="ARBA" id="ARBA00023277"/>
    </source>
</evidence>
<dbReference type="InterPro" id="IPR009164">
    <property type="entry name" value="FBPtase_class3"/>
</dbReference>
<comment type="similarity">
    <text evidence="4">Belongs to the FBPase class 3 family.</text>
</comment>
<dbReference type="PIRSF" id="PIRSF000906">
    <property type="entry name" value="FBPtase_Bacill"/>
    <property type="match status" value="1"/>
</dbReference>
<accession>A0A3P7PZ04</accession>
<gene>
    <name evidence="4 5" type="primary">fbp</name>
    <name evidence="5" type="ORF">PATL70BA_2898</name>
</gene>
<keyword evidence="2 4" id="KW-0464">Manganese</keyword>
<dbReference type="GO" id="GO:0006094">
    <property type="term" value="P:gluconeogenesis"/>
    <property type="evidence" value="ECO:0007669"/>
    <property type="project" value="UniProtKB-UniRule"/>
</dbReference>
<comment type="catalytic activity">
    <reaction evidence="4">
        <text>beta-D-fructose 1,6-bisphosphate + H2O = beta-D-fructose 6-phosphate + phosphate</text>
        <dbReference type="Rhea" id="RHEA:11064"/>
        <dbReference type="ChEBI" id="CHEBI:15377"/>
        <dbReference type="ChEBI" id="CHEBI:32966"/>
        <dbReference type="ChEBI" id="CHEBI:43474"/>
        <dbReference type="ChEBI" id="CHEBI:57634"/>
        <dbReference type="EC" id="3.1.3.11"/>
    </reaction>
</comment>
<dbReference type="EMBL" id="LR130778">
    <property type="protein sequence ID" value="VDN48807.1"/>
    <property type="molecule type" value="Genomic_DNA"/>
</dbReference>
<evidence type="ECO:0000313" key="6">
    <source>
        <dbReference type="Proteomes" id="UP000279029"/>
    </source>
</evidence>
<protein>
    <recommendedName>
        <fullName evidence="4">Fructose-1,6-bisphosphatase class 3</fullName>
        <shortName evidence="4">FBPase class 3</shortName>
        <ecNumber evidence="4">3.1.3.11</ecNumber>
    </recommendedName>
    <alternativeName>
        <fullName evidence="4">D-fructose-1,6-bisphosphate 1-phosphohydrolase class 3</fullName>
    </alternativeName>
</protein>
<keyword evidence="3 4" id="KW-0119">Carbohydrate metabolism</keyword>
<evidence type="ECO:0000256" key="4">
    <source>
        <dbReference type="HAMAP-Rule" id="MF_01854"/>
    </source>
</evidence>
<organism evidence="5 6">
    <name type="scientific">Petrocella atlantisensis</name>
    <dbReference type="NCBI Taxonomy" id="2173034"/>
    <lineage>
        <taxon>Bacteria</taxon>
        <taxon>Bacillati</taxon>
        <taxon>Bacillota</taxon>
        <taxon>Clostridia</taxon>
        <taxon>Lachnospirales</taxon>
        <taxon>Vallitaleaceae</taxon>
        <taxon>Petrocella</taxon>
    </lineage>
</organism>
<comment type="cofactor">
    <cofactor evidence="4">
        <name>Mn(2+)</name>
        <dbReference type="ChEBI" id="CHEBI:29035"/>
    </cofactor>
</comment>
<dbReference type="UniPathway" id="UPA00138"/>
<dbReference type="GO" id="GO:0042132">
    <property type="term" value="F:fructose 1,6-bisphosphate 1-phosphatase activity"/>
    <property type="evidence" value="ECO:0007669"/>
    <property type="project" value="UniProtKB-UniRule"/>
</dbReference>
<dbReference type="EC" id="3.1.3.11" evidence="4"/>
<dbReference type="RefSeq" id="WP_125137885.1">
    <property type="nucleotide sequence ID" value="NZ_LR130778.1"/>
</dbReference>
<dbReference type="OrthoDB" id="9779903at2"/>
<dbReference type="Gene3D" id="3.60.21.10">
    <property type="match status" value="1"/>
</dbReference>
<reference evidence="5 6" key="1">
    <citation type="submission" date="2018-09" db="EMBL/GenBank/DDBJ databases">
        <authorList>
            <person name="Postec A."/>
        </authorList>
    </citation>
    <scope>NUCLEOTIDE SEQUENCE [LARGE SCALE GENOMIC DNA]</scope>
    <source>
        <strain evidence="5">70B-A</strain>
    </source>
</reference>
<dbReference type="SUPFAM" id="SSF56300">
    <property type="entry name" value="Metallo-dependent phosphatases"/>
    <property type="match status" value="1"/>
</dbReference>
<keyword evidence="1 4" id="KW-0378">Hydrolase</keyword>
<name>A0A3P7PZ04_9FIRM</name>
<dbReference type="Proteomes" id="UP000279029">
    <property type="component" value="Chromosome"/>
</dbReference>
<evidence type="ECO:0000256" key="1">
    <source>
        <dbReference type="ARBA" id="ARBA00022801"/>
    </source>
</evidence>
<comment type="pathway">
    <text evidence="4">Carbohydrate biosynthesis; gluconeogenesis.</text>
</comment>